<gene>
    <name evidence="4" type="ordered locus">Caka_2513</name>
</gene>
<feature type="domain" description="VWFA" evidence="3">
    <location>
        <begin position="141"/>
        <end position="264"/>
    </location>
</feature>
<feature type="coiled-coil region" evidence="1">
    <location>
        <begin position="43"/>
        <end position="112"/>
    </location>
</feature>
<dbReference type="InterPro" id="IPR002035">
    <property type="entry name" value="VWF_A"/>
</dbReference>
<dbReference type="AlphaFoldDB" id="D5EP19"/>
<reference evidence="4 5" key="1">
    <citation type="journal article" date="2010" name="Stand. Genomic Sci.">
        <title>Complete genome sequence of Coraliomargarita akajimensis type strain (04OKA010-24).</title>
        <authorList>
            <person name="Mavromatis K."/>
            <person name="Abt B."/>
            <person name="Brambilla E."/>
            <person name="Lapidus A."/>
            <person name="Copeland A."/>
            <person name="Deshpande S."/>
            <person name="Nolan M."/>
            <person name="Lucas S."/>
            <person name="Tice H."/>
            <person name="Cheng J.F."/>
            <person name="Han C."/>
            <person name="Detter J.C."/>
            <person name="Woyke T."/>
            <person name="Goodwin L."/>
            <person name="Pitluck S."/>
            <person name="Held B."/>
            <person name="Brettin T."/>
            <person name="Tapia R."/>
            <person name="Ivanova N."/>
            <person name="Mikhailova N."/>
            <person name="Pati A."/>
            <person name="Liolios K."/>
            <person name="Chen A."/>
            <person name="Palaniappan K."/>
            <person name="Land M."/>
            <person name="Hauser L."/>
            <person name="Chang Y.J."/>
            <person name="Jeffries C.D."/>
            <person name="Rohde M."/>
            <person name="Goker M."/>
            <person name="Bristow J."/>
            <person name="Eisen J.A."/>
            <person name="Markowitz V."/>
            <person name="Hugenholtz P."/>
            <person name="Klenk H.P."/>
            <person name="Kyrpides N.C."/>
        </authorList>
    </citation>
    <scope>NUCLEOTIDE SEQUENCE [LARGE SCALE GENOMIC DNA]</scope>
    <source>
        <strain evidence="5">DSM 45221 / IAM 15411 / JCM 23193 / KCTC 12865</strain>
    </source>
</reference>
<keyword evidence="2" id="KW-0472">Membrane</keyword>
<name>D5EP19_CORAD</name>
<dbReference type="HOGENOM" id="CLU_787034_0_0_0"/>
<feature type="transmembrane region" description="Helical" evidence="2">
    <location>
        <begin position="12"/>
        <end position="30"/>
    </location>
</feature>
<evidence type="ECO:0000259" key="3">
    <source>
        <dbReference type="Pfam" id="PF13519"/>
    </source>
</evidence>
<dbReference type="STRING" id="583355.Caka_2513"/>
<sequence length="334" mass="35661">MARREPQSSALSFMDCICCGFGAVLLLFILTAKRQVTLNAEDIQQAEATAATLQQAIEEAVAKQQALETEIAALDPRPDTTATSIAELGAKQERLAQAVADQQQALQSLDDQTVTDAPASLDRPSADKKYLSGLKLRGPYVAILLENSGSMLADNAADAVELLQSQKGASSEKWLRAKTAVRTVMAAIPKGTQVAIYQMNTETTAISGTAKDPYIDPYDNSALLTTLERLENLEANRGADLVKGLRTLQAAQQIPTSALLITDGLPTAPARSGSLSEADRVQLFNLALSSKLSFAVNTLLFPFEGDPSAAGLYWKLSTRTGGITLVPDPDWPKL</sequence>
<dbReference type="eggNOG" id="COG2304">
    <property type="taxonomic scope" value="Bacteria"/>
</dbReference>
<keyword evidence="2" id="KW-0812">Transmembrane</keyword>
<dbReference type="EMBL" id="CP001998">
    <property type="protein sequence ID" value="ADE55529.1"/>
    <property type="molecule type" value="Genomic_DNA"/>
</dbReference>
<keyword evidence="5" id="KW-1185">Reference proteome</keyword>
<evidence type="ECO:0000256" key="1">
    <source>
        <dbReference type="SAM" id="Coils"/>
    </source>
</evidence>
<protein>
    <submittedName>
        <fullName evidence="4">von Willebrand factor type A</fullName>
    </submittedName>
</protein>
<keyword evidence="2" id="KW-1133">Transmembrane helix</keyword>
<evidence type="ECO:0000256" key="2">
    <source>
        <dbReference type="SAM" id="Phobius"/>
    </source>
</evidence>
<dbReference type="OrthoDB" id="185358at2"/>
<evidence type="ECO:0000313" key="5">
    <source>
        <dbReference type="Proteomes" id="UP000000925"/>
    </source>
</evidence>
<dbReference type="Pfam" id="PF13519">
    <property type="entry name" value="VWA_2"/>
    <property type="match status" value="1"/>
</dbReference>
<dbReference type="Gene3D" id="3.40.50.410">
    <property type="entry name" value="von Willebrand factor, type A domain"/>
    <property type="match status" value="1"/>
</dbReference>
<dbReference type="InterPro" id="IPR036465">
    <property type="entry name" value="vWFA_dom_sf"/>
</dbReference>
<dbReference type="RefSeq" id="WP_013044251.1">
    <property type="nucleotide sequence ID" value="NC_014008.1"/>
</dbReference>
<accession>D5EP19</accession>
<dbReference type="KEGG" id="caa:Caka_2513"/>
<evidence type="ECO:0000313" key="4">
    <source>
        <dbReference type="EMBL" id="ADE55529.1"/>
    </source>
</evidence>
<dbReference type="SUPFAM" id="SSF53300">
    <property type="entry name" value="vWA-like"/>
    <property type="match status" value="1"/>
</dbReference>
<proteinExistence type="predicted"/>
<organism evidence="4 5">
    <name type="scientific">Coraliomargarita akajimensis (strain DSM 45221 / IAM 15411 / JCM 23193 / KCTC 12865 / 04OKA010-24)</name>
    <dbReference type="NCBI Taxonomy" id="583355"/>
    <lineage>
        <taxon>Bacteria</taxon>
        <taxon>Pseudomonadati</taxon>
        <taxon>Verrucomicrobiota</taxon>
        <taxon>Opitutia</taxon>
        <taxon>Puniceicoccales</taxon>
        <taxon>Coraliomargaritaceae</taxon>
        <taxon>Coraliomargarita</taxon>
    </lineage>
</organism>
<dbReference type="CDD" id="cd00198">
    <property type="entry name" value="vWFA"/>
    <property type="match status" value="1"/>
</dbReference>
<keyword evidence="1" id="KW-0175">Coiled coil</keyword>
<dbReference type="Proteomes" id="UP000000925">
    <property type="component" value="Chromosome"/>
</dbReference>